<dbReference type="EMBL" id="GAMC01021144">
    <property type="protein sequence ID" value="JAB85411.1"/>
    <property type="molecule type" value="mRNA"/>
</dbReference>
<dbReference type="GO" id="GO:0044774">
    <property type="term" value="P:mitotic DNA integrity checkpoint signaling"/>
    <property type="evidence" value="ECO:0007669"/>
    <property type="project" value="TreeGrafter"/>
</dbReference>
<dbReference type="GO" id="GO:0042800">
    <property type="term" value="F:histone H3K4 methyltransferase activity"/>
    <property type="evidence" value="ECO:0007669"/>
    <property type="project" value="TreeGrafter"/>
</dbReference>
<feature type="non-terminal residue" evidence="2">
    <location>
        <position position="122"/>
    </location>
</feature>
<dbReference type="GO" id="GO:0046975">
    <property type="term" value="F:histone H3K36 methyltransferase activity"/>
    <property type="evidence" value="ECO:0007669"/>
    <property type="project" value="TreeGrafter"/>
</dbReference>
<dbReference type="GO" id="GO:0003690">
    <property type="term" value="F:double-stranded DNA binding"/>
    <property type="evidence" value="ECO:0007669"/>
    <property type="project" value="TreeGrafter"/>
</dbReference>
<evidence type="ECO:0000259" key="1">
    <source>
        <dbReference type="Pfam" id="PF17906"/>
    </source>
</evidence>
<dbReference type="GO" id="GO:0044547">
    <property type="term" value="F:DNA topoisomerase binding"/>
    <property type="evidence" value="ECO:0007669"/>
    <property type="project" value="TreeGrafter"/>
</dbReference>
<keyword evidence="2" id="KW-0489">Methyltransferase</keyword>
<organism evidence="2">
    <name type="scientific">Ceratitis capitata</name>
    <name type="common">Mediterranean fruit fly</name>
    <name type="synonym">Tephritis capitata</name>
    <dbReference type="NCBI Taxonomy" id="7213"/>
    <lineage>
        <taxon>Eukaryota</taxon>
        <taxon>Metazoa</taxon>
        <taxon>Ecdysozoa</taxon>
        <taxon>Arthropoda</taxon>
        <taxon>Hexapoda</taxon>
        <taxon>Insecta</taxon>
        <taxon>Pterygota</taxon>
        <taxon>Neoptera</taxon>
        <taxon>Endopterygota</taxon>
        <taxon>Diptera</taxon>
        <taxon>Brachycera</taxon>
        <taxon>Muscomorpha</taxon>
        <taxon>Tephritoidea</taxon>
        <taxon>Tephritidae</taxon>
        <taxon>Ceratitis</taxon>
        <taxon>Ceratitis</taxon>
    </lineage>
</organism>
<dbReference type="GO" id="GO:0006303">
    <property type="term" value="P:double-strand break repair via nonhomologous end joining"/>
    <property type="evidence" value="ECO:0007669"/>
    <property type="project" value="TreeGrafter"/>
</dbReference>
<dbReference type="AlphaFoldDB" id="W8AX58"/>
<dbReference type="GO" id="GO:0005634">
    <property type="term" value="C:nucleus"/>
    <property type="evidence" value="ECO:0007669"/>
    <property type="project" value="TreeGrafter"/>
</dbReference>
<dbReference type="GO" id="GO:0000729">
    <property type="term" value="P:DNA double-strand break processing"/>
    <property type="evidence" value="ECO:0007669"/>
    <property type="project" value="TreeGrafter"/>
</dbReference>
<dbReference type="GO" id="GO:0015074">
    <property type="term" value="P:DNA integration"/>
    <property type="evidence" value="ECO:0007669"/>
    <property type="project" value="TreeGrafter"/>
</dbReference>
<dbReference type="GO" id="GO:0031297">
    <property type="term" value="P:replication fork processing"/>
    <property type="evidence" value="ECO:0007669"/>
    <property type="project" value="TreeGrafter"/>
</dbReference>
<dbReference type="PANTHER" id="PTHR46060:SF2">
    <property type="entry name" value="HISTONE-LYSINE N-METHYLTRANSFERASE SETMAR"/>
    <property type="match status" value="1"/>
</dbReference>
<dbReference type="GO" id="GO:0000793">
    <property type="term" value="C:condensed chromosome"/>
    <property type="evidence" value="ECO:0007669"/>
    <property type="project" value="TreeGrafter"/>
</dbReference>
<dbReference type="Gene3D" id="1.10.10.1450">
    <property type="match status" value="1"/>
</dbReference>
<feature type="domain" description="Mos1 transposase HTH" evidence="1">
    <location>
        <begin position="21"/>
        <end position="60"/>
    </location>
</feature>
<reference evidence="2" key="2">
    <citation type="journal article" date="2014" name="BMC Genomics">
        <title>A genomic perspective to assessing quality of mass-reared SIT flies used in Mediterranean fruit fly (Ceratitis capitata) eradication in California.</title>
        <authorList>
            <person name="Calla B."/>
            <person name="Hall B."/>
            <person name="Hou S."/>
            <person name="Geib S.M."/>
        </authorList>
    </citation>
    <scope>NUCLEOTIDE SEQUENCE</scope>
</reference>
<gene>
    <name evidence="2" type="primary">SETMR</name>
</gene>
<dbReference type="InterPro" id="IPR041426">
    <property type="entry name" value="Mos1_HTH"/>
</dbReference>
<name>W8AX58_CERCA</name>
<feature type="non-terminal residue" evidence="2">
    <location>
        <position position="1"/>
    </location>
</feature>
<keyword evidence="2" id="KW-0808">Transferase</keyword>
<dbReference type="OrthoDB" id="8056906at2759"/>
<dbReference type="GO" id="GO:0003697">
    <property type="term" value="F:single-stranded DNA binding"/>
    <property type="evidence" value="ECO:0007669"/>
    <property type="project" value="TreeGrafter"/>
</dbReference>
<reference evidence="2" key="1">
    <citation type="submission" date="2013-07" db="EMBL/GenBank/DDBJ databases">
        <authorList>
            <person name="Geib S."/>
        </authorList>
    </citation>
    <scope>NUCLEOTIDE SEQUENCE</scope>
</reference>
<evidence type="ECO:0000313" key="2">
    <source>
        <dbReference type="EMBL" id="JAB85411.1"/>
    </source>
</evidence>
<dbReference type="Pfam" id="PF17906">
    <property type="entry name" value="HTH_48"/>
    <property type="match status" value="1"/>
</dbReference>
<dbReference type="GO" id="GO:0035861">
    <property type="term" value="C:site of double-strand break"/>
    <property type="evidence" value="ECO:0007669"/>
    <property type="project" value="TreeGrafter"/>
</dbReference>
<dbReference type="GO" id="GO:0032259">
    <property type="term" value="P:methylation"/>
    <property type="evidence" value="ECO:0007669"/>
    <property type="project" value="UniProtKB-KW"/>
</dbReference>
<sequence length="122" mass="14320">FFDWLIQFCWIVRQRMGISNEKIRYILQFFFDKGENASQAAENVNSVFGPDTVTVSHGQFQFHCGNFDVKDYSRSGRPIAKNVDNIMYIVESGRHLRTVLITQEIKLARKTVWNHLNKAEYE</sequence>
<accession>W8AX58</accession>
<dbReference type="PANTHER" id="PTHR46060">
    <property type="entry name" value="MARINER MOS1 TRANSPOSASE-LIKE PROTEIN"/>
    <property type="match status" value="1"/>
</dbReference>
<proteinExistence type="evidence at transcript level"/>
<protein>
    <submittedName>
        <fullName evidence="2">Histone-lysine N-methyltransferase SETMAR</fullName>
    </submittedName>
</protein>
<dbReference type="GO" id="GO:0000014">
    <property type="term" value="F:single-stranded DNA endodeoxyribonuclease activity"/>
    <property type="evidence" value="ECO:0007669"/>
    <property type="project" value="TreeGrafter"/>
</dbReference>
<dbReference type="InterPro" id="IPR052709">
    <property type="entry name" value="Transposase-MT_Hybrid"/>
</dbReference>